<protein>
    <submittedName>
        <fullName evidence="5">NUDIX hydrolase</fullName>
    </submittedName>
</protein>
<dbReference type="SUPFAM" id="SSF55811">
    <property type="entry name" value="Nudix"/>
    <property type="match status" value="1"/>
</dbReference>
<dbReference type="PANTHER" id="PTHR43046">
    <property type="entry name" value="GDP-MANNOSE MANNOSYL HYDROLASE"/>
    <property type="match status" value="1"/>
</dbReference>
<dbReference type="CDD" id="cd18876">
    <property type="entry name" value="NUDIX_Hydrolase"/>
    <property type="match status" value="1"/>
</dbReference>
<reference evidence="5 6" key="1">
    <citation type="submission" date="2019-05" db="EMBL/GenBank/DDBJ databases">
        <title>Draft genome sequence of Actinomadura sp. 14C53.</title>
        <authorList>
            <person name="Saricaoglu S."/>
            <person name="Isik K."/>
        </authorList>
    </citation>
    <scope>NUCLEOTIDE SEQUENCE [LARGE SCALE GENOMIC DNA]</scope>
    <source>
        <strain evidence="5 6">14C53</strain>
    </source>
</reference>
<accession>A0A5C4J195</accession>
<evidence type="ECO:0000313" key="5">
    <source>
        <dbReference type="EMBL" id="TMQ82081.1"/>
    </source>
</evidence>
<dbReference type="InterPro" id="IPR015797">
    <property type="entry name" value="NUDIX_hydrolase-like_dom_sf"/>
</dbReference>
<dbReference type="Pfam" id="PF00293">
    <property type="entry name" value="NUDIX"/>
    <property type="match status" value="1"/>
</dbReference>
<dbReference type="AlphaFoldDB" id="A0A5C4J195"/>
<evidence type="ECO:0000313" key="6">
    <source>
        <dbReference type="Proteomes" id="UP000309174"/>
    </source>
</evidence>
<dbReference type="PROSITE" id="PS00893">
    <property type="entry name" value="NUDIX_BOX"/>
    <property type="match status" value="1"/>
</dbReference>
<dbReference type="Gene3D" id="3.90.79.10">
    <property type="entry name" value="Nucleoside Triphosphate Pyrophosphohydrolase"/>
    <property type="match status" value="1"/>
</dbReference>
<dbReference type="OrthoDB" id="4247482at2"/>
<dbReference type="PANTHER" id="PTHR43046:SF12">
    <property type="entry name" value="GDP-MANNOSE MANNOSYL HYDROLASE"/>
    <property type="match status" value="1"/>
</dbReference>
<proteinExistence type="predicted"/>
<name>A0A5C4J195_9ACTN</name>
<organism evidence="5 6">
    <name type="scientific">Actinomadura soli</name>
    <dbReference type="NCBI Taxonomy" id="2508997"/>
    <lineage>
        <taxon>Bacteria</taxon>
        <taxon>Bacillati</taxon>
        <taxon>Actinomycetota</taxon>
        <taxon>Actinomycetes</taxon>
        <taxon>Streptosporangiales</taxon>
        <taxon>Thermomonosporaceae</taxon>
        <taxon>Actinomadura</taxon>
    </lineage>
</organism>
<sequence>MLLTDPQGRVLLVKTHYREDWGLPGGVAEEGEPPHLACRREIGEELGLDRPAGPLLAVDFAAADGDRLRSMIYLIFDGGTLADAPAITVQEDEITAYAFLPPDSAAARMASATAHRLQRALAARRTHHVAYLPS</sequence>
<dbReference type="PROSITE" id="PS51462">
    <property type="entry name" value="NUDIX"/>
    <property type="match status" value="1"/>
</dbReference>
<feature type="domain" description="Nudix hydrolase" evidence="4">
    <location>
        <begin position="1"/>
        <end position="122"/>
    </location>
</feature>
<keyword evidence="3" id="KW-0460">Magnesium</keyword>
<evidence type="ECO:0000256" key="3">
    <source>
        <dbReference type="ARBA" id="ARBA00022842"/>
    </source>
</evidence>
<dbReference type="GO" id="GO:0016787">
    <property type="term" value="F:hydrolase activity"/>
    <property type="evidence" value="ECO:0007669"/>
    <property type="project" value="UniProtKB-KW"/>
</dbReference>
<dbReference type="InterPro" id="IPR020084">
    <property type="entry name" value="NUDIX_hydrolase_CS"/>
</dbReference>
<evidence type="ECO:0000256" key="1">
    <source>
        <dbReference type="ARBA" id="ARBA00001946"/>
    </source>
</evidence>
<keyword evidence="2 5" id="KW-0378">Hydrolase</keyword>
<dbReference type="EMBL" id="VCKW01000514">
    <property type="protein sequence ID" value="TMQ82081.1"/>
    <property type="molecule type" value="Genomic_DNA"/>
</dbReference>
<evidence type="ECO:0000256" key="2">
    <source>
        <dbReference type="ARBA" id="ARBA00022801"/>
    </source>
</evidence>
<keyword evidence="6" id="KW-1185">Reference proteome</keyword>
<evidence type="ECO:0000259" key="4">
    <source>
        <dbReference type="PROSITE" id="PS51462"/>
    </source>
</evidence>
<gene>
    <name evidence="5" type="ORF">ETD83_41370</name>
</gene>
<dbReference type="Proteomes" id="UP000309174">
    <property type="component" value="Unassembled WGS sequence"/>
</dbReference>
<comment type="caution">
    <text evidence="5">The sequence shown here is derived from an EMBL/GenBank/DDBJ whole genome shotgun (WGS) entry which is preliminary data.</text>
</comment>
<comment type="cofactor">
    <cofactor evidence="1">
        <name>Mg(2+)</name>
        <dbReference type="ChEBI" id="CHEBI:18420"/>
    </cofactor>
</comment>
<dbReference type="InterPro" id="IPR000086">
    <property type="entry name" value="NUDIX_hydrolase_dom"/>
</dbReference>